<evidence type="ECO:0008006" key="3">
    <source>
        <dbReference type="Google" id="ProtNLM"/>
    </source>
</evidence>
<protein>
    <recommendedName>
        <fullName evidence="3">Peptidase A1 domain-containing protein</fullName>
    </recommendedName>
</protein>
<dbReference type="AlphaFoldDB" id="A0A0C2HAU9"/>
<proteinExistence type="predicted"/>
<evidence type="ECO:0000313" key="2">
    <source>
        <dbReference type="Proteomes" id="UP000054047"/>
    </source>
</evidence>
<dbReference type="EMBL" id="KN726298">
    <property type="protein sequence ID" value="KIH68759.1"/>
    <property type="molecule type" value="Genomic_DNA"/>
</dbReference>
<dbReference type="OrthoDB" id="771136at2759"/>
<sequence>MIGYAQGFFGNDTVRFGNKGTKQLVVNATRFGQADEIADAFTDVKKVTAGSFSSTVGWQVISSTGSTFIYAPRAIAAEIAKAANAEVNSPELFCL</sequence>
<dbReference type="Gene3D" id="2.40.70.10">
    <property type="entry name" value="Acid Proteases"/>
    <property type="match status" value="1"/>
</dbReference>
<name>A0A0C2HAU9_9BILA</name>
<dbReference type="Proteomes" id="UP000054047">
    <property type="component" value="Unassembled WGS sequence"/>
</dbReference>
<organism evidence="1 2">
    <name type="scientific">Ancylostoma duodenale</name>
    <dbReference type="NCBI Taxonomy" id="51022"/>
    <lineage>
        <taxon>Eukaryota</taxon>
        <taxon>Metazoa</taxon>
        <taxon>Ecdysozoa</taxon>
        <taxon>Nematoda</taxon>
        <taxon>Chromadorea</taxon>
        <taxon>Rhabditida</taxon>
        <taxon>Rhabditina</taxon>
        <taxon>Rhabditomorpha</taxon>
        <taxon>Strongyloidea</taxon>
        <taxon>Ancylostomatidae</taxon>
        <taxon>Ancylostomatinae</taxon>
        <taxon>Ancylostoma</taxon>
    </lineage>
</organism>
<dbReference type="SUPFAM" id="SSF50630">
    <property type="entry name" value="Acid proteases"/>
    <property type="match status" value="1"/>
</dbReference>
<reference evidence="1 2" key="1">
    <citation type="submission" date="2013-12" db="EMBL/GenBank/DDBJ databases">
        <title>Draft genome of the parsitic nematode Ancylostoma duodenale.</title>
        <authorList>
            <person name="Mitreva M."/>
        </authorList>
    </citation>
    <scope>NUCLEOTIDE SEQUENCE [LARGE SCALE GENOMIC DNA]</scope>
    <source>
        <strain evidence="1 2">Zhejiang</strain>
    </source>
</reference>
<dbReference type="InterPro" id="IPR021109">
    <property type="entry name" value="Peptidase_aspartic_dom_sf"/>
</dbReference>
<gene>
    <name evidence="1" type="ORF">ANCDUO_00907</name>
</gene>
<accession>A0A0C2HAU9</accession>
<evidence type="ECO:0000313" key="1">
    <source>
        <dbReference type="EMBL" id="KIH68759.1"/>
    </source>
</evidence>
<keyword evidence="2" id="KW-1185">Reference proteome</keyword>